<organism evidence="1 2">
    <name type="scientific">Rhodococcus opacus</name>
    <name type="common">Nocardia opaca</name>
    <dbReference type="NCBI Taxonomy" id="37919"/>
    <lineage>
        <taxon>Bacteria</taxon>
        <taxon>Bacillati</taxon>
        <taxon>Actinomycetota</taxon>
        <taxon>Actinomycetes</taxon>
        <taxon>Mycobacteriales</taxon>
        <taxon>Nocardiaceae</taxon>
        <taxon>Rhodococcus</taxon>
    </lineage>
</organism>
<dbReference type="GO" id="GO:0004165">
    <property type="term" value="F:delta(3)-delta(2)-enoyl-CoA isomerase activity"/>
    <property type="evidence" value="ECO:0007669"/>
    <property type="project" value="TreeGrafter"/>
</dbReference>
<gene>
    <name evidence="1" type="ORF">EP51_03840</name>
</gene>
<dbReference type="InterPro" id="IPR029045">
    <property type="entry name" value="ClpP/crotonase-like_dom_sf"/>
</dbReference>
<dbReference type="InterPro" id="IPR001753">
    <property type="entry name" value="Enoyl-CoA_hydra/iso"/>
</dbReference>
<reference evidence="1 2" key="1">
    <citation type="submission" date="2014-07" db="EMBL/GenBank/DDBJ databases">
        <title>Genome Sequence of Rhodococcus opacus Strain R7, a Biodegrader of Mono- and Polycyclic Aromatic Hydrocarbons.</title>
        <authorList>
            <person name="Di Gennaro P."/>
            <person name="Zampolli J."/>
            <person name="Presti I."/>
            <person name="Cappelletti M."/>
            <person name="D'Ursi P."/>
            <person name="Orro A."/>
            <person name="Mezzelani A."/>
            <person name="Milanesi L."/>
        </authorList>
    </citation>
    <scope>NUCLEOTIDE SEQUENCE [LARGE SCALE GENOMIC DNA]</scope>
    <source>
        <strain evidence="1 2">R7</strain>
    </source>
</reference>
<dbReference type="eggNOG" id="COG1024">
    <property type="taxonomic scope" value="Bacteria"/>
</dbReference>
<proteinExistence type="predicted"/>
<dbReference type="PANTHER" id="PTHR11941">
    <property type="entry name" value="ENOYL-COA HYDRATASE-RELATED"/>
    <property type="match status" value="1"/>
</dbReference>
<dbReference type="Pfam" id="PF00378">
    <property type="entry name" value="ECH_1"/>
    <property type="match status" value="1"/>
</dbReference>
<dbReference type="RefSeq" id="WP_128638591.1">
    <property type="nucleotide sequence ID" value="NZ_CP008947.1"/>
</dbReference>
<evidence type="ECO:0000313" key="2">
    <source>
        <dbReference type="Proteomes" id="UP000028488"/>
    </source>
</evidence>
<name>A0A076EK18_RHOOP</name>
<accession>A0A076EK18</accession>
<dbReference type="PANTHER" id="PTHR11941:SF75">
    <property type="entry name" value="ENOYL-COA HYDRATASE_ISOMERASE FAMILY PROTEIN"/>
    <property type="match status" value="1"/>
</dbReference>
<dbReference type="GO" id="GO:0006635">
    <property type="term" value="P:fatty acid beta-oxidation"/>
    <property type="evidence" value="ECO:0007669"/>
    <property type="project" value="TreeGrafter"/>
</dbReference>
<dbReference type="SUPFAM" id="SSF52096">
    <property type="entry name" value="ClpP/crotonase"/>
    <property type="match status" value="1"/>
</dbReference>
<dbReference type="Proteomes" id="UP000028488">
    <property type="component" value="Chromosome"/>
</dbReference>
<dbReference type="EMBL" id="CP008947">
    <property type="protein sequence ID" value="AII03789.1"/>
    <property type="molecule type" value="Genomic_DNA"/>
</dbReference>
<sequence>MPYVERSGDVFVLYFGEDGEPDSENAFHPDWIDNVDGLLDQIERHDGPAALVTTGLGKFYSTGLDTAWVVANTDKLNSYIDRVQALFARILTFPLPTVAALTGHTFGGGAILAAAHDHRVMREDRGYFCLPGITIGASYAPGSIALLAARLPARAVHTALVTGRRYGGVAASELGFVDEVAPEQQVLARAVAHAQGLVATRGRTLGEIKSSLYADAVASLRTPVANLESQEALNGG</sequence>
<dbReference type="Gene3D" id="3.90.226.10">
    <property type="entry name" value="2-enoyl-CoA Hydratase, Chain A, domain 1"/>
    <property type="match status" value="1"/>
</dbReference>
<protein>
    <submittedName>
        <fullName evidence="1">Enoyl-CoA hydratase</fullName>
    </submittedName>
</protein>
<evidence type="ECO:0000313" key="1">
    <source>
        <dbReference type="EMBL" id="AII03789.1"/>
    </source>
</evidence>
<dbReference type="AlphaFoldDB" id="A0A076EK18"/>
<dbReference type="CDD" id="cd06558">
    <property type="entry name" value="crotonase-like"/>
    <property type="match status" value="1"/>
</dbReference>